<evidence type="ECO:0000313" key="1">
    <source>
        <dbReference type="EMBL" id="CEP13741.1"/>
    </source>
</evidence>
<reference evidence="1 2" key="1">
    <citation type="submission" date="2014-09" db="EMBL/GenBank/DDBJ databases">
        <authorList>
            <person name="Ellenberger Sabrina"/>
        </authorList>
    </citation>
    <scope>NUCLEOTIDE SEQUENCE [LARGE SCALE GENOMIC DNA]</scope>
    <source>
        <strain evidence="1 2">CBS 412.66</strain>
    </source>
</reference>
<evidence type="ECO:0000313" key="2">
    <source>
        <dbReference type="Proteomes" id="UP000054107"/>
    </source>
</evidence>
<organism evidence="1 2">
    <name type="scientific">Parasitella parasitica</name>
    <dbReference type="NCBI Taxonomy" id="35722"/>
    <lineage>
        <taxon>Eukaryota</taxon>
        <taxon>Fungi</taxon>
        <taxon>Fungi incertae sedis</taxon>
        <taxon>Mucoromycota</taxon>
        <taxon>Mucoromycotina</taxon>
        <taxon>Mucoromycetes</taxon>
        <taxon>Mucorales</taxon>
        <taxon>Mucorineae</taxon>
        <taxon>Mucoraceae</taxon>
        <taxon>Parasitella</taxon>
    </lineage>
</organism>
<dbReference type="EMBL" id="LN730529">
    <property type="protein sequence ID" value="CEP13741.1"/>
    <property type="molecule type" value="Genomic_DNA"/>
</dbReference>
<dbReference type="Proteomes" id="UP000054107">
    <property type="component" value="Unassembled WGS sequence"/>
</dbReference>
<protein>
    <submittedName>
        <fullName evidence="1">Uncharacterized protein</fullName>
    </submittedName>
</protein>
<name>A0A0B7NFM3_9FUNG</name>
<keyword evidence="2" id="KW-1185">Reference proteome</keyword>
<proteinExistence type="predicted"/>
<dbReference type="AlphaFoldDB" id="A0A0B7NFM3"/>
<accession>A0A0B7NFM3</accession>
<sequence>MDIRIPKSNDGFLIHRKNLVHNHPCEERNVVDHNFYIKSVYNAVAQLRAEVLDGRTPVQMLVDPVTEMTDYSFDIKFN</sequence>
<gene>
    <name evidence="1" type="primary">PARPA_07873.1 scaffold 30970</name>
</gene>